<dbReference type="Proteomes" id="UP001211907">
    <property type="component" value="Unassembled WGS sequence"/>
</dbReference>
<evidence type="ECO:0000256" key="5">
    <source>
        <dbReference type="ARBA" id="ARBA00023274"/>
    </source>
</evidence>
<dbReference type="InterPro" id="IPR014720">
    <property type="entry name" value="dsRBD_dom"/>
</dbReference>
<dbReference type="PANTHER" id="PTHR11207:SF32">
    <property type="entry name" value="LARGE RIBOSOMAL SUBUNIT PROTEIN ML44"/>
    <property type="match status" value="1"/>
</dbReference>
<protein>
    <recommendedName>
        <fullName evidence="7">Large ribosomal subunit protein mL44</fullName>
    </recommendedName>
</protein>
<comment type="caution">
    <text evidence="9">The sequence shown here is derived from an EMBL/GenBank/DDBJ whole genome shotgun (WGS) entry which is preliminary data.</text>
</comment>
<evidence type="ECO:0000256" key="6">
    <source>
        <dbReference type="ARBA" id="ARBA00024034"/>
    </source>
</evidence>
<dbReference type="PROSITE" id="PS50142">
    <property type="entry name" value="RNASE_3_2"/>
    <property type="match status" value="1"/>
</dbReference>
<comment type="subcellular location">
    <subcellularLocation>
        <location evidence="1">Mitochondrion</location>
    </subcellularLocation>
</comment>
<evidence type="ECO:0000256" key="7">
    <source>
        <dbReference type="ARBA" id="ARBA00035187"/>
    </source>
</evidence>
<dbReference type="EMBL" id="JADGJH010002027">
    <property type="protein sequence ID" value="KAJ3104979.1"/>
    <property type="molecule type" value="Genomic_DNA"/>
</dbReference>
<proteinExistence type="inferred from homology"/>
<keyword evidence="10" id="KW-1185">Reference proteome</keyword>
<dbReference type="InterPro" id="IPR000999">
    <property type="entry name" value="RNase_III_dom"/>
</dbReference>
<reference evidence="9" key="1">
    <citation type="submission" date="2020-05" db="EMBL/GenBank/DDBJ databases">
        <title>Phylogenomic resolution of chytrid fungi.</title>
        <authorList>
            <person name="Stajich J.E."/>
            <person name="Amses K."/>
            <person name="Simmons R."/>
            <person name="Seto K."/>
            <person name="Myers J."/>
            <person name="Bonds A."/>
            <person name="Quandt C.A."/>
            <person name="Barry K."/>
            <person name="Liu P."/>
            <person name="Grigoriev I."/>
            <person name="Longcore J.E."/>
            <person name="James T.Y."/>
        </authorList>
    </citation>
    <scope>NUCLEOTIDE SEQUENCE</scope>
    <source>
        <strain evidence="9">JEL0513</strain>
    </source>
</reference>
<dbReference type="Pfam" id="PF14622">
    <property type="entry name" value="Ribonucleas_3_3"/>
    <property type="match status" value="1"/>
</dbReference>
<dbReference type="GO" id="GO:0006396">
    <property type="term" value="P:RNA processing"/>
    <property type="evidence" value="ECO:0007669"/>
    <property type="project" value="InterPro"/>
</dbReference>
<dbReference type="Gene3D" id="1.10.1520.10">
    <property type="entry name" value="Ribonuclease III domain"/>
    <property type="match status" value="1"/>
</dbReference>
<dbReference type="CDD" id="cd00593">
    <property type="entry name" value="RIBOc"/>
    <property type="match status" value="1"/>
</dbReference>
<feature type="non-terminal residue" evidence="9">
    <location>
        <position position="1"/>
    </location>
</feature>
<evidence type="ECO:0000256" key="2">
    <source>
        <dbReference type="ARBA" id="ARBA00022884"/>
    </source>
</evidence>
<dbReference type="InterPro" id="IPR044444">
    <property type="entry name" value="Ribosomal_mL44_DSRM_metazoa"/>
</dbReference>
<dbReference type="PANTHER" id="PTHR11207">
    <property type="entry name" value="RIBONUCLEASE III"/>
    <property type="match status" value="1"/>
</dbReference>
<accession>A0AAD5SUD3</accession>
<dbReference type="Gene3D" id="3.30.160.20">
    <property type="match status" value="1"/>
</dbReference>
<dbReference type="GO" id="GO:0004525">
    <property type="term" value="F:ribonuclease III activity"/>
    <property type="evidence" value="ECO:0007669"/>
    <property type="project" value="InterPro"/>
</dbReference>
<sequence length="366" mass="39837">MHRVSLLLRAAASSSSLPSLASSLTASVSAWQIRRPSTRYVSVTVKRYSTAETREQSTTALILSAETVANLSAFEVRSGILFSSHEKLLAAVTHKSYKPLKPASSFSSTSNNVIDDTTETVQKHVSLGQRLLAFHVTQFLLLSYPRLPAHALDSLLLAYTGDRALAHLGRNIGVELIMRWKQSSHGETASLTDPKLPGQAVVIARVIQSLVGALYLEKGASAVAFFIKTHILSRSVDVAAHLQLSKNPKATLRAVLKEFNRELPVSRLLNETGRLSTNPVFIVGVYSGIDQIGQGYGSSMAMAETRACKNALEKHFVQHIKDIDEEKLLVADEEALSFLTSLSTVASANVENTDDRESDTKQQKNA</sequence>
<keyword evidence="5" id="KW-0687">Ribonucleoprotein</keyword>
<dbReference type="SMART" id="SM00535">
    <property type="entry name" value="RIBOc"/>
    <property type="match status" value="1"/>
</dbReference>
<dbReference type="AlphaFoldDB" id="A0AAD5SUD3"/>
<dbReference type="SUPFAM" id="SSF54768">
    <property type="entry name" value="dsRNA-binding domain-like"/>
    <property type="match status" value="1"/>
</dbReference>
<dbReference type="GO" id="GO:0003725">
    <property type="term" value="F:double-stranded RNA binding"/>
    <property type="evidence" value="ECO:0007669"/>
    <property type="project" value="InterPro"/>
</dbReference>
<keyword evidence="4" id="KW-0496">Mitochondrion</keyword>
<dbReference type="InterPro" id="IPR036389">
    <property type="entry name" value="RNase_III_sf"/>
</dbReference>
<evidence type="ECO:0000256" key="4">
    <source>
        <dbReference type="ARBA" id="ARBA00023128"/>
    </source>
</evidence>
<gene>
    <name evidence="9" type="ORF">HK100_003972</name>
</gene>
<dbReference type="CDD" id="cd19873">
    <property type="entry name" value="DSRM_MRPL3_like"/>
    <property type="match status" value="1"/>
</dbReference>
<feature type="domain" description="RNase III" evidence="8">
    <location>
        <begin position="71"/>
        <end position="219"/>
    </location>
</feature>
<dbReference type="SMART" id="SM00358">
    <property type="entry name" value="DSRM"/>
    <property type="match status" value="1"/>
</dbReference>
<keyword evidence="3" id="KW-0689">Ribosomal protein</keyword>
<dbReference type="Pfam" id="PF22892">
    <property type="entry name" value="DSRM_MRPL44"/>
    <property type="match status" value="1"/>
</dbReference>
<dbReference type="GO" id="GO:0003735">
    <property type="term" value="F:structural constituent of ribosome"/>
    <property type="evidence" value="ECO:0007669"/>
    <property type="project" value="TreeGrafter"/>
</dbReference>
<dbReference type="GO" id="GO:0005739">
    <property type="term" value="C:mitochondrion"/>
    <property type="evidence" value="ECO:0007669"/>
    <property type="project" value="TreeGrafter"/>
</dbReference>
<name>A0AAD5SUD3_9FUNG</name>
<organism evidence="9 10">
    <name type="scientific">Physocladia obscura</name>
    <dbReference type="NCBI Taxonomy" id="109957"/>
    <lineage>
        <taxon>Eukaryota</taxon>
        <taxon>Fungi</taxon>
        <taxon>Fungi incertae sedis</taxon>
        <taxon>Chytridiomycota</taxon>
        <taxon>Chytridiomycota incertae sedis</taxon>
        <taxon>Chytridiomycetes</taxon>
        <taxon>Chytridiales</taxon>
        <taxon>Chytriomycetaceae</taxon>
        <taxon>Physocladia</taxon>
    </lineage>
</organism>
<evidence type="ECO:0000313" key="9">
    <source>
        <dbReference type="EMBL" id="KAJ3104979.1"/>
    </source>
</evidence>
<keyword evidence="2" id="KW-0694">RNA-binding</keyword>
<comment type="similarity">
    <text evidence="6">Belongs to the ribonuclease III family. Mitochondrion-specific ribosomal protein mL44 subfamily.</text>
</comment>
<evidence type="ECO:0000313" key="10">
    <source>
        <dbReference type="Proteomes" id="UP001211907"/>
    </source>
</evidence>
<dbReference type="InterPro" id="IPR044443">
    <property type="entry name" value="Ribosomal_mL44_DSRM_fung"/>
</dbReference>
<evidence type="ECO:0000256" key="3">
    <source>
        <dbReference type="ARBA" id="ARBA00022980"/>
    </source>
</evidence>
<evidence type="ECO:0000256" key="1">
    <source>
        <dbReference type="ARBA" id="ARBA00004173"/>
    </source>
</evidence>
<dbReference type="SUPFAM" id="SSF69065">
    <property type="entry name" value="RNase III domain-like"/>
    <property type="match status" value="1"/>
</dbReference>
<evidence type="ECO:0000259" key="8">
    <source>
        <dbReference type="PROSITE" id="PS50142"/>
    </source>
</evidence>